<gene>
    <name evidence="1" type="ORF">MRATA1EN22A_LOCUS22380</name>
</gene>
<evidence type="ECO:0000313" key="1">
    <source>
        <dbReference type="EMBL" id="CAN0501999.1"/>
    </source>
</evidence>
<accession>A0ACB1MKB7</accession>
<sequence length="160" mass="17243">MGPESRRVPSAPRGQQSLRESVGCHEDKGLQPREPPGCSVWWGPRASHPGGLGSRPGRPGSDEDQCKSPNSSRGPGRGHTETLAQNQPQDLGASAAADGSQDPVADQTQTREPRVSSSLDRVPLPPLDKNFGERGDPVCCSRDCNHWQGNLASTWFREKL</sequence>
<reference evidence="1" key="1">
    <citation type="submission" date="2025-03" db="EMBL/GenBank/DDBJ databases">
        <authorList>
            <consortium name="ELIXIR-Norway"/>
            <consortium name="Elixir Norway"/>
        </authorList>
    </citation>
    <scope>NUCLEOTIDE SEQUENCE</scope>
</reference>
<protein>
    <submittedName>
        <fullName evidence="1">Uncharacterized protein</fullName>
    </submittedName>
</protein>
<dbReference type="EMBL" id="OZ243562">
    <property type="protein sequence ID" value="CAN0501999.1"/>
    <property type="molecule type" value="Genomic_DNA"/>
</dbReference>
<name>A0ACB1MKB7_RANTA</name>
<organism evidence="1 2">
    <name type="scientific">Rangifer tarandus platyrhynchus</name>
    <name type="common">Svalbard reindeer</name>
    <dbReference type="NCBI Taxonomy" id="3082113"/>
    <lineage>
        <taxon>Eukaryota</taxon>
        <taxon>Metazoa</taxon>
        <taxon>Chordata</taxon>
        <taxon>Craniata</taxon>
        <taxon>Vertebrata</taxon>
        <taxon>Euteleostomi</taxon>
        <taxon>Mammalia</taxon>
        <taxon>Eutheria</taxon>
        <taxon>Laurasiatheria</taxon>
        <taxon>Artiodactyla</taxon>
        <taxon>Ruminantia</taxon>
        <taxon>Pecora</taxon>
        <taxon>Cervidae</taxon>
        <taxon>Odocoileinae</taxon>
        <taxon>Rangifer</taxon>
    </lineage>
</organism>
<proteinExistence type="predicted"/>
<dbReference type="Proteomes" id="UP001162501">
    <property type="component" value="Chromosome 34"/>
</dbReference>
<evidence type="ECO:0000313" key="2">
    <source>
        <dbReference type="Proteomes" id="UP001162501"/>
    </source>
</evidence>